<proteinExistence type="predicted"/>
<feature type="non-terminal residue" evidence="1">
    <location>
        <position position="1"/>
    </location>
</feature>
<dbReference type="Proteomes" id="UP000095023">
    <property type="component" value="Unassembled WGS sequence"/>
</dbReference>
<name>A0A1E4TDI9_9ASCO</name>
<gene>
    <name evidence="1" type="ORF">CANCADRAFT_4463</name>
</gene>
<reference evidence="2" key="1">
    <citation type="submission" date="2016-02" db="EMBL/GenBank/DDBJ databases">
        <title>Comparative genomics of biotechnologically important yeasts.</title>
        <authorList>
            <consortium name="DOE Joint Genome Institute"/>
            <person name="Riley R."/>
            <person name="Haridas S."/>
            <person name="Wolfe K.H."/>
            <person name="Lopes M.R."/>
            <person name="Hittinger C.T."/>
            <person name="Goker M."/>
            <person name="Salamov A."/>
            <person name="Wisecaver J."/>
            <person name="Long T.M."/>
            <person name="Aerts A.L."/>
            <person name="Barry K."/>
            <person name="Choi C."/>
            <person name="Clum A."/>
            <person name="Coughlan A.Y."/>
            <person name="Deshpande S."/>
            <person name="Douglass A.P."/>
            <person name="Hanson S.J."/>
            <person name="Klenk H.-P."/>
            <person name="Labutti K."/>
            <person name="Lapidus A."/>
            <person name="Lindquist E."/>
            <person name="Lipzen A."/>
            <person name="Meier-Kolthoff J.P."/>
            <person name="Ohm R.A."/>
            <person name="Otillar R.P."/>
            <person name="Pangilinan J."/>
            <person name="Peng Y."/>
            <person name="Rokas A."/>
            <person name="Rosa C.A."/>
            <person name="Scheuner C."/>
            <person name="Sibirny A.A."/>
            <person name="Slot J.C."/>
            <person name="Stielow J.B."/>
            <person name="Sun H."/>
            <person name="Kurtzman C.P."/>
            <person name="Blackwell M."/>
            <person name="Jeffries T.W."/>
            <person name="Grigoriev I.V."/>
        </authorList>
    </citation>
    <scope>NUCLEOTIDE SEQUENCE [LARGE SCALE GENOMIC DNA]</scope>
    <source>
        <strain evidence="2">NRRL Y-17796</strain>
    </source>
</reference>
<sequence>SSLDCLVDPGYTTSVVYVAGYLGADHNAGDDYYENGLYREASLFDLEKTSYNVYSNGVDVTLEPTSGTTIAPLVEIMYYVKYNGDNTEFSISQIAETSSSSTGNMRAYVFIGDRAMECGDITKIGETGDMVKRDWQGGFWNGVYTLSASSRYIAIRYVIMTETAVNPWTLSITLTKGIGSYTFQGAHPAPVPAPAPGDD</sequence>
<evidence type="ECO:0000313" key="1">
    <source>
        <dbReference type="EMBL" id="ODV89836.1"/>
    </source>
</evidence>
<keyword evidence="2" id="KW-1185">Reference proteome</keyword>
<dbReference type="EMBL" id="KV453843">
    <property type="protein sequence ID" value="ODV89836.1"/>
    <property type="molecule type" value="Genomic_DNA"/>
</dbReference>
<dbReference type="AlphaFoldDB" id="A0A1E4TDI9"/>
<evidence type="ECO:0000313" key="2">
    <source>
        <dbReference type="Proteomes" id="UP000095023"/>
    </source>
</evidence>
<accession>A0A1E4TDI9</accession>
<organism evidence="1 2">
    <name type="scientific">Tortispora caseinolytica NRRL Y-17796</name>
    <dbReference type="NCBI Taxonomy" id="767744"/>
    <lineage>
        <taxon>Eukaryota</taxon>
        <taxon>Fungi</taxon>
        <taxon>Dikarya</taxon>
        <taxon>Ascomycota</taxon>
        <taxon>Saccharomycotina</taxon>
        <taxon>Trigonopsidomycetes</taxon>
        <taxon>Trigonopsidales</taxon>
        <taxon>Trigonopsidaceae</taxon>
        <taxon>Tortispora</taxon>
    </lineage>
</organism>
<protein>
    <submittedName>
        <fullName evidence="1">Uncharacterized protein</fullName>
    </submittedName>
</protein>